<name>A0A914PXU9_9BILA</name>
<reference evidence="2" key="1">
    <citation type="submission" date="2022-11" db="UniProtKB">
        <authorList>
            <consortium name="WormBaseParasite"/>
        </authorList>
    </citation>
    <scope>IDENTIFICATION</scope>
</reference>
<sequence>MKIVRVVGQCIKFGNLCRKKEKSGQLTPSDVEQAEKVIIKQLQQKYPPTKHTAKNLNLVFDDDGLIRMQSRIQHCGDSEFANPIFLPDCAEAKLLNHQQHQTIMHGGPKATLTKIREKY</sequence>
<protein>
    <submittedName>
        <fullName evidence="2">Uncharacterized protein</fullName>
    </submittedName>
</protein>
<accession>A0A914PXU9</accession>
<keyword evidence="1" id="KW-1185">Reference proteome</keyword>
<proteinExistence type="predicted"/>
<dbReference type="AlphaFoldDB" id="A0A914PXU9"/>
<organism evidence="1 2">
    <name type="scientific">Panagrolaimus davidi</name>
    <dbReference type="NCBI Taxonomy" id="227884"/>
    <lineage>
        <taxon>Eukaryota</taxon>
        <taxon>Metazoa</taxon>
        <taxon>Ecdysozoa</taxon>
        <taxon>Nematoda</taxon>
        <taxon>Chromadorea</taxon>
        <taxon>Rhabditida</taxon>
        <taxon>Tylenchina</taxon>
        <taxon>Panagrolaimomorpha</taxon>
        <taxon>Panagrolaimoidea</taxon>
        <taxon>Panagrolaimidae</taxon>
        <taxon>Panagrolaimus</taxon>
    </lineage>
</organism>
<dbReference type="WBParaSite" id="PDA_v2.g23657.t1">
    <property type="protein sequence ID" value="PDA_v2.g23657.t1"/>
    <property type="gene ID" value="PDA_v2.g23657"/>
</dbReference>
<dbReference type="Proteomes" id="UP000887578">
    <property type="component" value="Unplaced"/>
</dbReference>
<evidence type="ECO:0000313" key="2">
    <source>
        <dbReference type="WBParaSite" id="PDA_v2.g23657.t1"/>
    </source>
</evidence>
<evidence type="ECO:0000313" key="1">
    <source>
        <dbReference type="Proteomes" id="UP000887578"/>
    </source>
</evidence>